<accession>A0A0H4I474</accession>
<evidence type="ECO:0000313" key="7">
    <source>
        <dbReference type="EMBL" id="AKO52500.1"/>
    </source>
</evidence>
<dbReference type="InterPro" id="IPR017871">
    <property type="entry name" value="ABC_transporter-like_CS"/>
</dbReference>
<proteinExistence type="predicted"/>
<dbReference type="InterPro" id="IPR008995">
    <property type="entry name" value="Mo/tungstate-bd_C_term_dom"/>
</dbReference>
<dbReference type="GO" id="GO:0005524">
    <property type="term" value="F:ATP binding"/>
    <property type="evidence" value="ECO:0007669"/>
    <property type="project" value="UniProtKB-KW"/>
</dbReference>
<dbReference type="Gene3D" id="3.40.50.300">
    <property type="entry name" value="P-loop containing nucleotide triphosphate hydrolases"/>
    <property type="match status" value="1"/>
</dbReference>
<dbReference type="EMBL" id="CP011494">
    <property type="protein sequence ID" value="AKO52500.1"/>
    <property type="molecule type" value="Genomic_DNA"/>
</dbReference>
<dbReference type="InterPro" id="IPR005666">
    <property type="entry name" value="Sulph_transpt1"/>
</dbReference>
<dbReference type="Proteomes" id="UP000036406">
    <property type="component" value="Chromosome"/>
</dbReference>
<keyword evidence="2" id="KW-0547">Nucleotide-binding</keyword>
<dbReference type="GO" id="GO:0015419">
    <property type="term" value="F:ABC-type sulfate transporter activity"/>
    <property type="evidence" value="ECO:0007669"/>
    <property type="project" value="InterPro"/>
</dbReference>
<evidence type="ECO:0000259" key="6">
    <source>
        <dbReference type="PROSITE" id="PS50893"/>
    </source>
</evidence>
<protein>
    <submittedName>
        <fullName evidence="7">Sulfate ABC transporter ATP-binding protein</fullName>
    </submittedName>
</protein>
<dbReference type="PROSITE" id="PS50893">
    <property type="entry name" value="ABC_TRANSPORTER_2"/>
    <property type="match status" value="1"/>
</dbReference>
<keyword evidence="4" id="KW-1278">Translocase</keyword>
<keyword evidence="8" id="KW-1185">Reference proteome</keyword>
<dbReference type="KEGG" id="mpq:ABA45_08770"/>
<dbReference type="PROSITE" id="PS00211">
    <property type="entry name" value="ABC_TRANSPORTER_1"/>
    <property type="match status" value="1"/>
</dbReference>
<dbReference type="SUPFAM" id="SSF52540">
    <property type="entry name" value="P-loop containing nucleoside triphosphate hydrolases"/>
    <property type="match status" value="1"/>
</dbReference>
<dbReference type="GO" id="GO:0016887">
    <property type="term" value="F:ATP hydrolysis activity"/>
    <property type="evidence" value="ECO:0007669"/>
    <property type="project" value="InterPro"/>
</dbReference>
<dbReference type="PANTHER" id="PTHR42781">
    <property type="entry name" value="SPERMIDINE/PUTRESCINE IMPORT ATP-BINDING PROTEIN POTA"/>
    <property type="match status" value="1"/>
</dbReference>
<dbReference type="FunFam" id="3.40.50.300:FF:000227">
    <property type="entry name" value="Sulfate/thiosulfate import ATP-binding protein CysA"/>
    <property type="match status" value="1"/>
</dbReference>
<dbReference type="InterPro" id="IPR003593">
    <property type="entry name" value="AAA+_ATPase"/>
</dbReference>
<dbReference type="NCBIfam" id="TIGR00968">
    <property type="entry name" value="3a0106s01"/>
    <property type="match status" value="1"/>
</dbReference>
<evidence type="ECO:0000256" key="2">
    <source>
        <dbReference type="ARBA" id="ARBA00022741"/>
    </source>
</evidence>
<dbReference type="InterPro" id="IPR003439">
    <property type="entry name" value="ABC_transporter-like_ATP-bd"/>
</dbReference>
<evidence type="ECO:0000256" key="3">
    <source>
        <dbReference type="ARBA" id="ARBA00022840"/>
    </source>
</evidence>
<evidence type="ECO:0000256" key="1">
    <source>
        <dbReference type="ARBA" id="ARBA00022448"/>
    </source>
</evidence>
<evidence type="ECO:0000313" key="8">
    <source>
        <dbReference type="Proteomes" id="UP000036406"/>
    </source>
</evidence>
<dbReference type="InterPro" id="IPR050093">
    <property type="entry name" value="ABC_SmlMolc_Importer"/>
</dbReference>
<dbReference type="Pfam" id="PF00005">
    <property type="entry name" value="ABC_tran"/>
    <property type="match status" value="1"/>
</dbReference>
<evidence type="ECO:0000256" key="4">
    <source>
        <dbReference type="ARBA" id="ARBA00022967"/>
    </source>
</evidence>
<dbReference type="RefSeq" id="WP_048385411.1">
    <property type="nucleotide sequence ID" value="NZ_CP011494.1"/>
</dbReference>
<dbReference type="AlphaFoldDB" id="A0A0H4I474"/>
<dbReference type="CDD" id="cd03296">
    <property type="entry name" value="ABC_CysA_sulfate_importer"/>
    <property type="match status" value="1"/>
</dbReference>
<keyword evidence="1" id="KW-0813">Transport</keyword>
<keyword evidence="3 7" id="KW-0067">ATP-binding</keyword>
<gene>
    <name evidence="7" type="ORF">ABA45_08770</name>
</gene>
<reference evidence="7 8" key="1">
    <citation type="submission" date="2015-05" db="EMBL/GenBank/DDBJ databases">
        <title>Complete genome of Marinobacter psychrophilus strain 20041T isolated from sea-ice of the Canadian Basin.</title>
        <authorList>
            <person name="Song L."/>
            <person name="Ren L."/>
            <person name="Yu Y."/>
            <person name="Wang X."/>
        </authorList>
    </citation>
    <scope>NUCLEOTIDE SEQUENCE [LARGE SCALE GENOMIC DNA]</scope>
    <source>
        <strain evidence="7 8">20041</strain>
    </source>
</reference>
<dbReference type="GO" id="GO:0043190">
    <property type="term" value="C:ATP-binding cassette (ABC) transporter complex"/>
    <property type="evidence" value="ECO:0007669"/>
    <property type="project" value="InterPro"/>
</dbReference>
<sequence>MSITVDGINKRFGKFQALNNVSLDIPEGKLTALLGPSGSGKTTLLRIIAGLESADSGQISFSGKDVTGLHVRDRNIGFVFQHYALFRHMTVAQNIAFGLDSLPRKQRPTKAGIQKRVSELLEMIQLPHLAQRYPAQLSGGQKQRVALARSIATQPKILLLDEPFGALDAKVRKDLRRWLRNLHDEFHFTSIFVTHDQEEALELSDQVVVMSQGRVEQVNEPIELYARPESRFVFDFLGQVNVISGQVKRGSLSQGNAWVTVPGVQHKGDAQLYLRPHEVRLATAPVAHANLPLRIEAVSLIGSEVRVELRPEGWQSEGSNNIWEVGISHAEFNSQRPTRGDLRYAVPEVGHLFTGNDAQPATVNWAEAELAPRVRLIS</sequence>
<dbReference type="SMART" id="SM00382">
    <property type="entry name" value="AAA"/>
    <property type="match status" value="1"/>
</dbReference>
<name>A0A0H4I474_9GAMM</name>
<organism evidence="7 8">
    <name type="scientific">Marinobacter psychrophilus</name>
    <dbReference type="NCBI Taxonomy" id="330734"/>
    <lineage>
        <taxon>Bacteria</taxon>
        <taxon>Pseudomonadati</taxon>
        <taxon>Pseudomonadota</taxon>
        <taxon>Gammaproteobacteria</taxon>
        <taxon>Pseudomonadales</taxon>
        <taxon>Marinobacteraceae</taxon>
        <taxon>Marinobacter</taxon>
    </lineage>
</organism>
<dbReference type="InterPro" id="IPR027417">
    <property type="entry name" value="P-loop_NTPase"/>
</dbReference>
<dbReference type="STRING" id="330734.ABA45_08770"/>
<dbReference type="PANTHER" id="PTHR42781:SF4">
    <property type="entry name" value="SPERMIDINE_PUTRESCINE IMPORT ATP-BINDING PROTEIN POTA"/>
    <property type="match status" value="1"/>
</dbReference>
<keyword evidence="5" id="KW-0764">Sulfate transport</keyword>
<evidence type="ECO:0000256" key="5">
    <source>
        <dbReference type="ARBA" id="ARBA00023032"/>
    </source>
</evidence>
<feature type="domain" description="ABC transporter" evidence="6">
    <location>
        <begin position="3"/>
        <end position="237"/>
    </location>
</feature>
<dbReference type="SUPFAM" id="SSF50331">
    <property type="entry name" value="MOP-like"/>
    <property type="match status" value="1"/>
</dbReference>
<dbReference type="PATRIC" id="fig|330734.3.peg.1839"/>